<evidence type="ECO:0000256" key="7">
    <source>
        <dbReference type="ARBA" id="ARBA00022829"/>
    </source>
</evidence>
<dbReference type="PROSITE" id="PS00411">
    <property type="entry name" value="KINESIN_MOTOR_1"/>
    <property type="match status" value="1"/>
</dbReference>
<keyword evidence="9" id="KW-0175">Coiled coil</keyword>
<evidence type="ECO:0000256" key="5">
    <source>
        <dbReference type="ARBA" id="ARBA00022741"/>
    </source>
</evidence>
<keyword evidence="5 14" id="KW-0547">Nucleotide-binding</keyword>
<evidence type="ECO:0000256" key="15">
    <source>
        <dbReference type="RuleBase" id="RU000394"/>
    </source>
</evidence>
<dbReference type="PROSITE" id="PS50067">
    <property type="entry name" value="KINESIN_MOTOR_2"/>
    <property type="match status" value="1"/>
</dbReference>
<dbReference type="GO" id="GO:0007018">
    <property type="term" value="P:microtubule-based movement"/>
    <property type="evidence" value="ECO:0007669"/>
    <property type="project" value="InterPro"/>
</dbReference>
<comment type="similarity">
    <text evidence="13">Belongs to the TRAFAC class myosin-kinesin ATPase superfamily. Kinesin family. KIN-13 subfamily.</text>
</comment>
<dbReference type="PANTHER" id="PTHR47971:SF8">
    <property type="entry name" value="KINESIN-LIKE PROTEIN"/>
    <property type="match status" value="1"/>
</dbReference>
<evidence type="ECO:0000256" key="14">
    <source>
        <dbReference type="PROSITE-ProRule" id="PRU00283"/>
    </source>
</evidence>
<dbReference type="SMART" id="SM00129">
    <property type="entry name" value="KISc"/>
    <property type="match status" value="1"/>
</dbReference>
<feature type="domain" description="Kinesin motor" evidence="17">
    <location>
        <begin position="235"/>
        <end position="566"/>
    </location>
</feature>
<dbReference type="Proteomes" id="UP000035680">
    <property type="component" value="Unassembled WGS sequence"/>
</dbReference>
<dbReference type="InterPro" id="IPR054473">
    <property type="entry name" value="KIF2A-like_N"/>
</dbReference>
<organism evidence="18 19">
    <name type="scientific">Strongyloides venezuelensis</name>
    <name type="common">Threadworm</name>
    <dbReference type="NCBI Taxonomy" id="75913"/>
    <lineage>
        <taxon>Eukaryota</taxon>
        <taxon>Metazoa</taxon>
        <taxon>Ecdysozoa</taxon>
        <taxon>Nematoda</taxon>
        <taxon>Chromadorea</taxon>
        <taxon>Rhabditida</taxon>
        <taxon>Tylenchina</taxon>
        <taxon>Panagrolaimomorpha</taxon>
        <taxon>Strongyloidoidea</taxon>
        <taxon>Strongyloididae</taxon>
        <taxon>Strongyloides</taxon>
    </lineage>
</organism>
<dbReference type="PANTHER" id="PTHR47971">
    <property type="entry name" value="KINESIN-RELATED PROTEIN 6"/>
    <property type="match status" value="1"/>
</dbReference>
<evidence type="ECO:0000256" key="9">
    <source>
        <dbReference type="ARBA" id="ARBA00023054"/>
    </source>
</evidence>
<dbReference type="GO" id="GO:0008017">
    <property type="term" value="F:microtubule binding"/>
    <property type="evidence" value="ECO:0007669"/>
    <property type="project" value="InterPro"/>
</dbReference>
<evidence type="ECO:0000256" key="8">
    <source>
        <dbReference type="ARBA" id="ARBA00022840"/>
    </source>
</evidence>
<protein>
    <recommendedName>
        <fullName evidence="15">Kinesin-like protein</fullName>
    </recommendedName>
</protein>
<dbReference type="GO" id="GO:0005828">
    <property type="term" value="C:kinetochore microtubule"/>
    <property type="evidence" value="ECO:0007669"/>
    <property type="project" value="UniProtKB-ARBA"/>
</dbReference>
<evidence type="ECO:0000313" key="19">
    <source>
        <dbReference type="WBParaSite" id="SVE_0015100.2"/>
    </source>
</evidence>
<keyword evidence="7" id="KW-0159">Chromosome partition</keyword>
<evidence type="ECO:0000256" key="12">
    <source>
        <dbReference type="ARBA" id="ARBA00023306"/>
    </source>
</evidence>
<feature type="region of interest" description="Disordered" evidence="16">
    <location>
        <begin position="147"/>
        <end position="168"/>
    </location>
</feature>
<dbReference type="InterPro" id="IPR027640">
    <property type="entry name" value="Kinesin-like_fam"/>
</dbReference>
<dbReference type="WBParaSite" id="SVE_0015100.2">
    <property type="protein sequence ID" value="SVE_0015100.2"/>
    <property type="gene ID" value="SVE_0015100"/>
</dbReference>
<evidence type="ECO:0000259" key="17">
    <source>
        <dbReference type="PROSITE" id="PS50067"/>
    </source>
</evidence>
<dbReference type="AlphaFoldDB" id="A0A0K0EUF7"/>
<dbReference type="InterPro" id="IPR019821">
    <property type="entry name" value="Kinesin_motor_CS"/>
</dbReference>
<keyword evidence="18" id="KW-1185">Reference proteome</keyword>
<feature type="compositionally biased region" description="Basic and acidic residues" evidence="16">
    <location>
        <begin position="182"/>
        <end position="201"/>
    </location>
</feature>
<evidence type="ECO:0000256" key="11">
    <source>
        <dbReference type="ARBA" id="ARBA00023212"/>
    </source>
</evidence>
<accession>A0A0K0EUF7</accession>
<dbReference type="GO" id="GO:0051301">
    <property type="term" value="P:cell division"/>
    <property type="evidence" value="ECO:0007669"/>
    <property type="project" value="UniProtKB-KW"/>
</dbReference>
<evidence type="ECO:0000256" key="2">
    <source>
        <dbReference type="ARBA" id="ARBA00022490"/>
    </source>
</evidence>
<dbReference type="PRINTS" id="PR00380">
    <property type="entry name" value="KINESINHEAVY"/>
</dbReference>
<dbReference type="GO" id="GO:0007019">
    <property type="term" value="P:microtubule depolymerization"/>
    <property type="evidence" value="ECO:0007669"/>
    <property type="project" value="TreeGrafter"/>
</dbReference>
<feature type="compositionally biased region" description="Polar residues" evidence="16">
    <location>
        <begin position="74"/>
        <end position="97"/>
    </location>
</feature>
<dbReference type="GO" id="GO:0005524">
    <property type="term" value="F:ATP binding"/>
    <property type="evidence" value="ECO:0007669"/>
    <property type="project" value="UniProtKB-UniRule"/>
</dbReference>
<dbReference type="CDD" id="cd01367">
    <property type="entry name" value="KISc_KIF2_like"/>
    <property type="match status" value="1"/>
</dbReference>
<keyword evidence="11" id="KW-0206">Cytoskeleton</keyword>
<proteinExistence type="inferred from homology"/>
<evidence type="ECO:0000256" key="10">
    <source>
        <dbReference type="ARBA" id="ARBA00023175"/>
    </source>
</evidence>
<evidence type="ECO:0000256" key="13">
    <source>
        <dbReference type="ARBA" id="ARBA00061030"/>
    </source>
</evidence>
<reference evidence="19" key="2">
    <citation type="submission" date="2015-08" db="UniProtKB">
        <authorList>
            <consortium name="WormBaseParasite"/>
        </authorList>
    </citation>
    <scope>IDENTIFICATION</scope>
</reference>
<keyword evidence="2" id="KW-0963">Cytoplasm</keyword>
<keyword evidence="3" id="KW-0132">Cell division</keyword>
<reference evidence="18" key="1">
    <citation type="submission" date="2014-07" db="EMBL/GenBank/DDBJ databases">
        <authorList>
            <person name="Martin A.A"/>
            <person name="De Silva N."/>
        </authorList>
    </citation>
    <scope>NUCLEOTIDE SEQUENCE</scope>
</reference>
<evidence type="ECO:0000313" key="18">
    <source>
        <dbReference type="Proteomes" id="UP000035680"/>
    </source>
</evidence>
<keyword evidence="6" id="KW-0498">Mitosis</keyword>
<comment type="subcellular location">
    <subcellularLocation>
        <location evidence="1">Cytoplasm</location>
        <location evidence="1">Cytoskeleton</location>
        <location evidence="1">Spindle pole</location>
    </subcellularLocation>
</comment>
<keyword evidence="12" id="KW-0131">Cell cycle</keyword>
<feature type="region of interest" description="Disordered" evidence="16">
    <location>
        <begin position="182"/>
        <end position="203"/>
    </location>
</feature>
<keyword evidence="8 14" id="KW-0067">ATP-binding</keyword>
<dbReference type="InterPro" id="IPR027417">
    <property type="entry name" value="P-loop_NTPase"/>
</dbReference>
<dbReference type="GO" id="GO:0000922">
    <property type="term" value="C:spindle pole"/>
    <property type="evidence" value="ECO:0007669"/>
    <property type="project" value="UniProtKB-SubCell"/>
</dbReference>
<dbReference type="SUPFAM" id="SSF52540">
    <property type="entry name" value="P-loop containing nucleoside triphosphate hydrolases"/>
    <property type="match status" value="1"/>
</dbReference>
<dbReference type="GO" id="GO:0007059">
    <property type="term" value="P:chromosome segregation"/>
    <property type="evidence" value="ECO:0007669"/>
    <property type="project" value="UniProtKB-KW"/>
</dbReference>
<dbReference type="InterPro" id="IPR036961">
    <property type="entry name" value="Kinesin_motor_dom_sf"/>
</dbReference>
<dbReference type="GO" id="GO:0003777">
    <property type="term" value="F:microtubule motor activity"/>
    <property type="evidence" value="ECO:0007669"/>
    <property type="project" value="InterPro"/>
</dbReference>
<feature type="binding site" evidence="14">
    <location>
        <begin position="325"/>
        <end position="332"/>
    </location>
    <ligand>
        <name>ATP</name>
        <dbReference type="ChEBI" id="CHEBI:30616"/>
    </ligand>
</feature>
<feature type="region of interest" description="Disordered" evidence="16">
    <location>
        <begin position="74"/>
        <end position="108"/>
    </location>
</feature>
<name>A0A0K0EUF7_STRVS</name>
<keyword evidence="10 14" id="KW-0505">Motor protein</keyword>
<dbReference type="InterPro" id="IPR001752">
    <property type="entry name" value="Kinesin_motor_dom"/>
</dbReference>
<dbReference type="STRING" id="75913.A0A0K0EUF7"/>
<evidence type="ECO:0000256" key="16">
    <source>
        <dbReference type="SAM" id="MobiDB-lite"/>
    </source>
</evidence>
<dbReference type="Pfam" id="PF00225">
    <property type="entry name" value="Kinesin"/>
    <property type="match status" value="1"/>
</dbReference>
<evidence type="ECO:0000256" key="4">
    <source>
        <dbReference type="ARBA" id="ARBA00022701"/>
    </source>
</evidence>
<evidence type="ECO:0000256" key="6">
    <source>
        <dbReference type="ARBA" id="ARBA00022776"/>
    </source>
</evidence>
<sequence length="700" mass="78759">MNIFCEGMNVDIKRSDGRVHGACISQVNSIKQCVHVEWYEAGETKGKELPIKTLLATNPMLAQMYQKSINNMSTSSTFQQDGSNASNKPLVSPSYSEQPKVKQPTKTSVRNSMFVTPTTELPKKILTPSSGSVKFFDEDALKEDLNKTTYSTPPKNKPNPIKPPTKSQTVLEIERLAKEREERRAKQMEDKKQKEQLKKVDPNNPNWEYYNQIRDIQSGLSFKPLVPTLNISEKRIAVCVRVRPLSEKETKRNEIEVLSIPNSKLLMVHQPQAKVDTTKYIQNYNFDFDCVFDEHATNDNIYKVTTQPLVQTFFEQGFVTCFAYGQTGSGKTFTMSGSKGGTENNTKGIYAQTSKEIFDKLNSPQFRNSGLYIDCAFFEIYGNKAYDLLNNRTELRVLADNNDEVQIVGLKTQQCSTDSEVLQVIKKGVLKRISGQTSANATSSRSHAIFQFILKSNDGKLWGKLSLVDLAGNERGADTGNSDLQTRRESAAINKSLLALKECIRHMSDPTKEHVPFRNSALTQFLKDSFVGKNSKLCMIAMVSPAIGSCEATLNTLRYAYAVKQLLGDKDSSSMDDIYLKYGDLEEDFDESPKRNESILPNALSDVNDCKDSMIQVAEKSLKKLNILSNNLEKFINKGNSVSSNDIQSYVDDLTRFISIFKPQMNNLITELEVESNQLNECLQSCVENRKPKGVKINRN</sequence>
<keyword evidence="4 15" id="KW-0493">Microtubule</keyword>
<dbReference type="Gene3D" id="3.40.850.10">
    <property type="entry name" value="Kinesin motor domain"/>
    <property type="match status" value="1"/>
</dbReference>
<dbReference type="Pfam" id="PF22923">
    <property type="entry name" value="KIF2A-like_1st"/>
    <property type="match status" value="1"/>
</dbReference>
<dbReference type="FunFam" id="3.40.850.10:FF:000012">
    <property type="entry name" value="Kinesin-like protein"/>
    <property type="match status" value="1"/>
</dbReference>
<evidence type="ECO:0000256" key="3">
    <source>
        <dbReference type="ARBA" id="ARBA00022618"/>
    </source>
</evidence>
<evidence type="ECO:0000256" key="1">
    <source>
        <dbReference type="ARBA" id="ARBA00004647"/>
    </source>
</evidence>